<dbReference type="Proteomes" id="UP000822688">
    <property type="component" value="Chromosome 12"/>
</dbReference>
<dbReference type="EMBL" id="CM026433">
    <property type="protein sequence ID" value="KAG0553789.1"/>
    <property type="molecule type" value="Genomic_DNA"/>
</dbReference>
<proteinExistence type="predicted"/>
<keyword evidence="1" id="KW-0732">Signal</keyword>
<sequence length="50" mass="5640">MAMVVPRVQSFSSFLTILFLCLAMDLQAVYAVCRRVGEIFKRRGRDASVS</sequence>
<feature type="chain" id="PRO_5035805562" evidence="1">
    <location>
        <begin position="32"/>
        <end position="50"/>
    </location>
</feature>
<name>A0A8T0G6U8_CERPU</name>
<gene>
    <name evidence="2" type="ORF">KC19_12G039200</name>
</gene>
<keyword evidence="3" id="KW-1185">Reference proteome</keyword>
<evidence type="ECO:0000313" key="2">
    <source>
        <dbReference type="EMBL" id="KAG0553789.1"/>
    </source>
</evidence>
<accession>A0A8T0G6U8</accession>
<comment type="caution">
    <text evidence="2">The sequence shown here is derived from an EMBL/GenBank/DDBJ whole genome shotgun (WGS) entry which is preliminary data.</text>
</comment>
<evidence type="ECO:0000313" key="3">
    <source>
        <dbReference type="Proteomes" id="UP000822688"/>
    </source>
</evidence>
<evidence type="ECO:0000256" key="1">
    <source>
        <dbReference type="SAM" id="SignalP"/>
    </source>
</evidence>
<feature type="signal peptide" evidence="1">
    <location>
        <begin position="1"/>
        <end position="31"/>
    </location>
</feature>
<organism evidence="2 3">
    <name type="scientific">Ceratodon purpureus</name>
    <name type="common">Fire moss</name>
    <name type="synonym">Dicranum purpureum</name>
    <dbReference type="NCBI Taxonomy" id="3225"/>
    <lineage>
        <taxon>Eukaryota</taxon>
        <taxon>Viridiplantae</taxon>
        <taxon>Streptophyta</taxon>
        <taxon>Embryophyta</taxon>
        <taxon>Bryophyta</taxon>
        <taxon>Bryophytina</taxon>
        <taxon>Bryopsida</taxon>
        <taxon>Dicranidae</taxon>
        <taxon>Pseudoditrichales</taxon>
        <taxon>Ditrichaceae</taxon>
        <taxon>Ceratodon</taxon>
    </lineage>
</organism>
<reference evidence="2" key="1">
    <citation type="submission" date="2020-06" db="EMBL/GenBank/DDBJ databases">
        <title>WGS assembly of Ceratodon purpureus strain R40.</title>
        <authorList>
            <person name="Carey S.B."/>
            <person name="Jenkins J."/>
            <person name="Shu S."/>
            <person name="Lovell J.T."/>
            <person name="Sreedasyam A."/>
            <person name="Maumus F."/>
            <person name="Tiley G.P."/>
            <person name="Fernandez-Pozo N."/>
            <person name="Barry K."/>
            <person name="Chen C."/>
            <person name="Wang M."/>
            <person name="Lipzen A."/>
            <person name="Daum C."/>
            <person name="Saski C.A."/>
            <person name="Payton A.C."/>
            <person name="Mcbreen J.C."/>
            <person name="Conrad R.E."/>
            <person name="Kollar L.M."/>
            <person name="Olsson S."/>
            <person name="Huttunen S."/>
            <person name="Landis J.B."/>
            <person name="Wickett N.J."/>
            <person name="Johnson M.G."/>
            <person name="Rensing S.A."/>
            <person name="Grimwood J."/>
            <person name="Schmutz J."/>
            <person name="Mcdaniel S.F."/>
        </authorList>
    </citation>
    <scope>NUCLEOTIDE SEQUENCE</scope>
    <source>
        <strain evidence="2">R40</strain>
    </source>
</reference>
<protein>
    <submittedName>
        <fullName evidence="2">Uncharacterized protein</fullName>
    </submittedName>
</protein>
<dbReference type="AlphaFoldDB" id="A0A8T0G6U8"/>